<dbReference type="EMBL" id="DXCF01000034">
    <property type="protein sequence ID" value="HIZ10171.1"/>
    <property type="molecule type" value="Genomic_DNA"/>
</dbReference>
<accession>A0A9D2D7Q7</accession>
<dbReference type="Proteomes" id="UP000824025">
    <property type="component" value="Unassembled WGS sequence"/>
</dbReference>
<evidence type="ECO:0000259" key="6">
    <source>
        <dbReference type="SMART" id="SM00732"/>
    </source>
</evidence>
<comment type="caution">
    <text evidence="7">The sequence shown here is derived from an EMBL/GenBank/DDBJ whole genome shotgun (WGS) entry which is preliminary data.</text>
</comment>
<dbReference type="NCBIfam" id="TIGR00250">
    <property type="entry name" value="RNAse_H_YqgF"/>
    <property type="match status" value="1"/>
</dbReference>
<dbReference type="InterPro" id="IPR012337">
    <property type="entry name" value="RNaseH-like_sf"/>
</dbReference>
<dbReference type="GO" id="GO:0000967">
    <property type="term" value="P:rRNA 5'-end processing"/>
    <property type="evidence" value="ECO:0007669"/>
    <property type="project" value="UniProtKB-UniRule"/>
</dbReference>
<feature type="domain" description="YqgF/RNase H-like" evidence="6">
    <location>
        <begin position="3"/>
        <end position="104"/>
    </location>
</feature>
<comment type="subcellular location">
    <subcellularLocation>
        <location evidence="5">Cytoplasm</location>
    </subcellularLocation>
</comment>
<comment type="function">
    <text evidence="5">Could be a nuclease involved in processing of the 5'-end of pre-16S rRNA.</text>
</comment>
<evidence type="ECO:0000256" key="2">
    <source>
        <dbReference type="ARBA" id="ARBA00022517"/>
    </source>
</evidence>
<dbReference type="AlphaFoldDB" id="A0A9D2D7Q7"/>
<keyword evidence="4 5" id="KW-0378">Hydrolase</keyword>
<dbReference type="InterPro" id="IPR005227">
    <property type="entry name" value="YqgF"/>
</dbReference>
<gene>
    <name evidence="7" type="primary">ruvX</name>
    <name evidence="7" type="ORF">H9726_06755</name>
</gene>
<keyword evidence="1 5" id="KW-0963">Cytoplasm</keyword>
<evidence type="ECO:0000313" key="7">
    <source>
        <dbReference type="EMBL" id="HIZ10171.1"/>
    </source>
</evidence>
<evidence type="ECO:0000256" key="1">
    <source>
        <dbReference type="ARBA" id="ARBA00022490"/>
    </source>
</evidence>
<dbReference type="GO" id="GO:0004518">
    <property type="term" value="F:nuclease activity"/>
    <property type="evidence" value="ECO:0007669"/>
    <property type="project" value="UniProtKB-KW"/>
</dbReference>
<dbReference type="Gene3D" id="3.30.420.140">
    <property type="entry name" value="YqgF/RNase H-like domain"/>
    <property type="match status" value="1"/>
</dbReference>
<dbReference type="InterPro" id="IPR006641">
    <property type="entry name" value="YqgF/RNaseH-like_dom"/>
</dbReference>
<dbReference type="Pfam" id="PF03652">
    <property type="entry name" value="RuvX"/>
    <property type="match status" value="1"/>
</dbReference>
<dbReference type="GO" id="GO:0016788">
    <property type="term" value="F:hydrolase activity, acting on ester bonds"/>
    <property type="evidence" value="ECO:0007669"/>
    <property type="project" value="UniProtKB-UniRule"/>
</dbReference>
<dbReference type="SUPFAM" id="SSF53098">
    <property type="entry name" value="Ribonuclease H-like"/>
    <property type="match status" value="1"/>
</dbReference>
<dbReference type="SMART" id="SM00732">
    <property type="entry name" value="YqgFc"/>
    <property type="match status" value="1"/>
</dbReference>
<dbReference type="CDD" id="cd16964">
    <property type="entry name" value="YqgF"/>
    <property type="match status" value="1"/>
</dbReference>
<protein>
    <recommendedName>
        <fullName evidence="5">Putative pre-16S rRNA nuclease</fullName>
        <ecNumber evidence="5">3.1.-.-</ecNumber>
    </recommendedName>
</protein>
<evidence type="ECO:0000256" key="5">
    <source>
        <dbReference type="HAMAP-Rule" id="MF_00651"/>
    </source>
</evidence>
<dbReference type="HAMAP" id="MF_00651">
    <property type="entry name" value="Nuclease_YqgF"/>
    <property type="match status" value="1"/>
</dbReference>
<evidence type="ECO:0000256" key="4">
    <source>
        <dbReference type="ARBA" id="ARBA00022801"/>
    </source>
</evidence>
<dbReference type="EC" id="3.1.-.-" evidence="5"/>
<dbReference type="InterPro" id="IPR009711">
    <property type="entry name" value="UPF0473"/>
</dbReference>
<keyword evidence="2 5" id="KW-0690">Ribosome biogenesis</keyword>
<dbReference type="PANTHER" id="PTHR33317:SF4">
    <property type="entry name" value="POLYNUCLEOTIDYL TRANSFERASE, RIBONUCLEASE H-LIKE SUPERFAMILY PROTEIN"/>
    <property type="match status" value="1"/>
</dbReference>
<comment type="similarity">
    <text evidence="5">Belongs to the YqgF HJR family.</text>
</comment>
<reference evidence="7" key="1">
    <citation type="journal article" date="2021" name="PeerJ">
        <title>Extensive microbial diversity within the chicken gut microbiome revealed by metagenomics and culture.</title>
        <authorList>
            <person name="Gilroy R."/>
            <person name="Ravi A."/>
            <person name="Getino M."/>
            <person name="Pursley I."/>
            <person name="Horton D.L."/>
            <person name="Alikhan N.F."/>
            <person name="Baker D."/>
            <person name="Gharbi K."/>
            <person name="Hall N."/>
            <person name="Watson M."/>
            <person name="Adriaenssens E.M."/>
            <person name="Foster-Nyarko E."/>
            <person name="Jarju S."/>
            <person name="Secka A."/>
            <person name="Antonio M."/>
            <person name="Oren A."/>
            <person name="Chaudhuri R.R."/>
            <person name="La Ragione R."/>
            <person name="Hildebrand F."/>
            <person name="Pallen M.J."/>
        </authorList>
    </citation>
    <scope>NUCLEOTIDE SEQUENCE</scope>
    <source>
        <strain evidence="7">CHK192-19661</strain>
    </source>
</reference>
<proteinExistence type="inferred from homology"/>
<keyword evidence="3 5" id="KW-0540">Nuclease</keyword>
<sequence>MEKRIVAFDIGDKRVGVAASDPFNTFALPGETYWRTKSAEADAANLAAVAAEKGAGLIVCGLPLNADGTESVQTEKTRRFAELLKTKTDIPVVYEDERYTTAEAERVLIAGGVRRENRKNTIDSIAASYILEGYLHKIKKQGESEMSEEKKLHEEGCGCEDCCGEEEEVNVVDLVDDEGKTHRCYHIGTIEYKERWFAFFQPAEEDEDAEETDVTILEIVGEEGEEELVPVEDDKLLDEVFDEFCRVMEEDDDADEAASLDTDYEQGCGCGCKNHDHKK</sequence>
<name>A0A9D2D7Q7_9FIRM</name>
<organism evidence="7 8">
    <name type="scientific">Candidatus Borkfalkia avicola</name>
    <dbReference type="NCBI Taxonomy" id="2838503"/>
    <lineage>
        <taxon>Bacteria</taxon>
        <taxon>Bacillati</taxon>
        <taxon>Bacillota</taxon>
        <taxon>Clostridia</taxon>
        <taxon>Christensenellales</taxon>
        <taxon>Christensenellaceae</taxon>
        <taxon>Candidatus Borkfalkia</taxon>
    </lineage>
</organism>
<dbReference type="GO" id="GO:0005829">
    <property type="term" value="C:cytosol"/>
    <property type="evidence" value="ECO:0007669"/>
    <property type="project" value="TreeGrafter"/>
</dbReference>
<evidence type="ECO:0000256" key="3">
    <source>
        <dbReference type="ARBA" id="ARBA00022722"/>
    </source>
</evidence>
<evidence type="ECO:0000313" key="8">
    <source>
        <dbReference type="Proteomes" id="UP000824025"/>
    </source>
</evidence>
<dbReference type="PANTHER" id="PTHR33317">
    <property type="entry name" value="POLYNUCLEOTIDYL TRANSFERASE, RIBONUCLEASE H-LIKE SUPERFAMILY PROTEIN"/>
    <property type="match status" value="1"/>
</dbReference>
<dbReference type="InterPro" id="IPR037027">
    <property type="entry name" value="YqgF/RNaseH-like_dom_sf"/>
</dbReference>
<dbReference type="Pfam" id="PF06949">
    <property type="entry name" value="DUF1292"/>
    <property type="match status" value="1"/>
</dbReference>
<reference evidence="7" key="2">
    <citation type="submission" date="2021-04" db="EMBL/GenBank/DDBJ databases">
        <authorList>
            <person name="Gilroy R."/>
        </authorList>
    </citation>
    <scope>NUCLEOTIDE SEQUENCE</scope>
    <source>
        <strain evidence="7">CHK192-19661</strain>
    </source>
</reference>